<keyword evidence="4 8" id="KW-0472">Membrane</keyword>
<dbReference type="SMART" id="SM00752">
    <property type="entry name" value="HTTM"/>
    <property type="match status" value="1"/>
</dbReference>
<dbReference type="GO" id="GO:0019842">
    <property type="term" value="F:vitamin binding"/>
    <property type="evidence" value="ECO:0007669"/>
    <property type="project" value="TreeGrafter"/>
</dbReference>
<dbReference type="PANTHER" id="PTHR12639:SF7">
    <property type="entry name" value="HTTM DOMAIN-CONTAINING PROTEIN"/>
    <property type="match status" value="1"/>
</dbReference>
<keyword evidence="11" id="KW-1185">Reference proteome</keyword>
<keyword evidence="6" id="KW-0456">Lyase</keyword>
<evidence type="ECO:0000256" key="7">
    <source>
        <dbReference type="SAM" id="MobiDB-lite"/>
    </source>
</evidence>
<dbReference type="InterPro" id="IPR053934">
    <property type="entry name" value="HTTM_dom"/>
</dbReference>
<dbReference type="InterPro" id="IPR053935">
    <property type="entry name" value="VKGC_lumenal_dom"/>
</dbReference>
<keyword evidence="5" id="KW-1015">Disulfide bond</keyword>
<evidence type="ECO:0000256" key="4">
    <source>
        <dbReference type="ARBA" id="ARBA00023136"/>
    </source>
</evidence>
<feature type="transmembrane region" description="Helical" evidence="8">
    <location>
        <begin position="80"/>
        <end position="113"/>
    </location>
</feature>
<gene>
    <name evidence="10" type="ORF">Fuma_05241</name>
</gene>
<evidence type="ECO:0000313" key="10">
    <source>
        <dbReference type="EMBL" id="APZ95582.1"/>
    </source>
</evidence>
<feature type="transmembrane region" description="Helical" evidence="8">
    <location>
        <begin position="224"/>
        <end position="250"/>
    </location>
</feature>
<dbReference type="Pfam" id="PF05090">
    <property type="entry name" value="HTTM"/>
    <property type="match status" value="1"/>
</dbReference>
<dbReference type="GO" id="GO:0012505">
    <property type="term" value="C:endomembrane system"/>
    <property type="evidence" value="ECO:0007669"/>
    <property type="project" value="UniProtKB-SubCell"/>
</dbReference>
<evidence type="ECO:0000256" key="5">
    <source>
        <dbReference type="ARBA" id="ARBA00023157"/>
    </source>
</evidence>
<feature type="region of interest" description="Disordered" evidence="7">
    <location>
        <begin position="500"/>
        <end position="523"/>
    </location>
</feature>
<dbReference type="KEGG" id="fmr:Fuma_05241"/>
<feature type="domain" description="HTTM-like" evidence="9">
    <location>
        <begin position="20"/>
        <end position="279"/>
    </location>
</feature>
<proteinExistence type="predicted"/>
<name>A0A1P8WNE1_9PLAN</name>
<dbReference type="STRING" id="1891926.Fuma_05241"/>
<dbReference type="RefSeq" id="WP_077026727.1">
    <property type="nucleotide sequence ID" value="NZ_CP017641.1"/>
</dbReference>
<evidence type="ECO:0000256" key="8">
    <source>
        <dbReference type="SAM" id="Phobius"/>
    </source>
</evidence>
<dbReference type="Pfam" id="PF22777">
    <property type="entry name" value="VKGC_lumenal_dom"/>
    <property type="match status" value="1"/>
</dbReference>
<dbReference type="PANTHER" id="PTHR12639">
    <property type="entry name" value="VITAMIN K-DEPENDENT GAMMA-CARBOXYLASE"/>
    <property type="match status" value="1"/>
</dbReference>
<feature type="transmembrane region" description="Helical" evidence="8">
    <location>
        <begin position="125"/>
        <end position="144"/>
    </location>
</feature>
<organism evidence="10 11">
    <name type="scientific">Fuerstiella marisgermanici</name>
    <dbReference type="NCBI Taxonomy" id="1891926"/>
    <lineage>
        <taxon>Bacteria</taxon>
        <taxon>Pseudomonadati</taxon>
        <taxon>Planctomycetota</taxon>
        <taxon>Planctomycetia</taxon>
        <taxon>Planctomycetales</taxon>
        <taxon>Planctomycetaceae</taxon>
        <taxon>Fuerstiella</taxon>
    </lineage>
</organism>
<dbReference type="InterPro" id="IPR011020">
    <property type="entry name" value="HTTM-like"/>
</dbReference>
<sequence length="523" mass="58204">MADTIQQTETTGSLVTQWALAPTDGASLAVFRVVLGLTVAAYAVKALLLGEVRGIYVDAPHHFSYYGFSWVKPWPSGGMYLHFFALAMSGVLVAAGILYRVSSVLMAVLFTFVFLCDRTAYLNHMYLICLLSWMIVVVPAHAVWSMDRFGHTDKSPSTVPTWSVWLVRFHVALPYFFGGLAKLNSDWLHGQPMRMTLSQQEWFGAVGQHGNPEWIVQIFSFGGIFFDLAIVPALLLARVRAIAFVVAMAFHFTNAFVFPIGVFPWLMIAATSVFFASDWPRRAAARVGLRAAGIINTAPTETCLEADTATPSFRQNPGLSLLAAYVVFQCIVPLRHLALPGNVSWTERGHFFAWHMMLRGKRCGLRIYATDRETGMTTPVDLRHFVTAYQLPKVGRDPEHIRQLAHKIATTLDPANPKRFEIRALALVSLNGRMAELLVDPSVNLAAMPATWTHPKWILKSQQLLPKQHWNVPLLEWETALGLNVEELLNVQTLPKDKAAKVSVPPGQKHVRIQKPQGPSIEG</sequence>
<protein>
    <submittedName>
        <fullName evidence="10">Vitamin K-dependent gamma-carboxylase</fullName>
    </submittedName>
</protein>
<dbReference type="Proteomes" id="UP000187735">
    <property type="component" value="Chromosome"/>
</dbReference>
<evidence type="ECO:0000256" key="1">
    <source>
        <dbReference type="ARBA" id="ARBA00004127"/>
    </source>
</evidence>
<dbReference type="GO" id="GO:0008488">
    <property type="term" value="F:gamma-glutamyl carboxylase activity"/>
    <property type="evidence" value="ECO:0007669"/>
    <property type="project" value="InterPro"/>
</dbReference>
<keyword evidence="2 8" id="KW-0812">Transmembrane</keyword>
<comment type="subcellular location">
    <subcellularLocation>
        <location evidence="1">Endomembrane system</location>
        <topology evidence="1">Multi-pass membrane protein</topology>
    </subcellularLocation>
</comment>
<dbReference type="EMBL" id="CP017641">
    <property type="protein sequence ID" value="APZ95582.1"/>
    <property type="molecule type" value="Genomic_DNA"/>
</dbReference>
<reference evidence="10 11" key="1">
    <citation type="journal article" date="2016" name="Front. Microbiol.">
        <title>Fuerstia marisgermanicae gen. nov., sp. nov., an Unusual Member of the Phylum Planctomycetes from the German Wadden Sea.</title>
        <authorList>
            <person name="Kohn T."/>
            <person name="Heuer A."/>
            <person name="Jogler M."/>
            <person name="Vollmers J."/>
            <person name="Boedeker C."/>
            <person name="Bunk B."/>
            <person name="Rast P."/>
            <person name="Borchert D."/>
            <person name="Glockner I."/>
            <person name="Freese H.M."/>
            <person name="Klenk H.P."/>
            <person name="Overmann J."/>
            <person name="Kaster A.K."/>
            <person name="Rohde M."/>
            <person name="Wiegand S."/>
            <person name="Jogler C."/>
        </authorList>
    </citation>
    <scope>NUCLEOTIDE SEQUENCE [LARGE SCALE GENOMIC DNA]</scope>
    <source>
        <strain evidence="10 11">NH11</strain>
    </source>
</reference>
<dbReference type="OrthoDB" id="341137at2"/>
<evidence type="ECO:0000259" key="9">
    <source>
        <dbReference type="SMART" id="SM00752"/>
    </source>
</evidence>
<evidence type="ECO:0000256" key="2">
    <source>
        <dbReference type="ARBA" id="ARBA00022692"/>
    </source>
</evidence>
<keyword evidence="3 8" id="KW-1133">Transmembrane helix</keyword>
<evidence type="ECO:0000256" key="6">
    <source>
        <dbReference type="ARBA" id="ARBA00023239"/>
    </source>
</evidence>
<dbReference type="InterPro" id="IPR007782">
    <property type="entry name" value="VKG_COase"/>
</dbReference>
<evidence type="ECO:0000256" key="3">
    <source>
        <dbReference type="ARBA" id="ARBA00022989"/>
    </source>
</evidence>
<evidence type="ECO:0000313" key="11">
    <source>
        <dbReference type="Proteomes" id="UP000187735"/>
    </source>
</evidence>
<accession>A0A1P8WNE1</accession>
<dbReference type="AlphaFoldDB" id="A0A1P8WNE1"/>